<gene>
    <name evidence="2" type="ORF">GIY09_08300</name>
</gene>
<feature type="domain" description="LHH" evidence="1">
    <location>
        <begin position="314"/>
        <end position="389"/>
    </location>
</feature>
<name>A0A6I2GQZ6_9LACT</name>
<sequence>MRKFIKVFLVICSIISSCFTPRIYAETPMQNSIELEEQLPEILDGVDLSDKDLLKYIEDDVYNDLISNLDSEEYFIENVNTIYISKEYLEEVAFNSQENIYFGYSLSDLNTEFAGSKYIFTLGDDGQTIVQEFEKYDNTFGTITKNVAIGSGVILICVTVSIVGAPLGAPAAVTSIIAASAETGTAFALSSATISAIVTGAVTGYQTNDFRKAMKDAALAGSEAFKWGAITGAITGGALQYSALKGATLEGLTMNQAAQIQKESKYPLDVIKQLQSMEQYEILKEAGITAKMINGKNALIRNIDLSYVDDFGLTNLERMKNGLAAIDPDGISYELHHLAQNNDATLAILSKAEHMQNGNNKIWHLKDFSDVLHGNSWDKQRQDFWKSLATMFEMGGVSP</sequence>
<dbReference type="EMBL" id="WJQS01000007">
    <property type="protein sequence ID" value="MRI85865.1"/>
    <property type="molecule type" value="Genomic_DNA"/>
</dbReference>
<comment type="caution">
    <text evidence="2">The sequence shown here is derived from an EMBL/GenBank/DDBJ whole genome shotgun (WGS) entry which is preliminary data.</text>
</comment>
<evidence type="ECO:0000313" key="3">
    <source>
        <dbReference type="Proteomes" id="UP000430975"/>
    </source>
</evidence>
<dbReference type="Proteomes" id="UP000430975">
    <property type="component" value="Unassembled WGS sequence"/>
</dbReference>
<proteinExistence type="predicted"/>
<organism evidence="2 3">
    <name type="scientific">Fundicoccus ignavus</name>
    <dbReference type="NCBI Taxonomy" id="2664442"/>
    <lineage>
        <taxon>Bacteria</taxon>
        <taxon>Bacillati</taxon>
        <taxon>Bacillota</taxon>
        <taxon>Bacilli</taxon>
        <taxon>Lactobacillales</taxon>
        <taxon>Aerococcaceae</taxon>
        <taxon>Fundicoccus</taxon>
    </lineage>
</organism>
<dbReference type="Pfam" id="PF14411">
    <property type="entry name" value="LHH"/>
    <property type="match status" value="1"/>
</dbReference>
<dbReference type="InterPro" id="IPR026834">
    <property type="entry name" value="LHH"/>
</dbReference>
<dbReference type="RefSeq" id="WP_153863718.1">
    <property type="nucleotide sequence ID" value="NZ_WJQS01000007.1"/>
</dbReference>
<protein>
    <recommendedName>
        <fullName evidence="1">LHH domain-containing protein</fullName>
    </recommendedName>
</protein>
<dbReference type="AlphaFoldDB" id="A0A6I2GQZ6"/>
<evidence type="ECO:0000259" key="1">
    <source>
        <dbReference type="Pfam" id="PF14411"/>
    </source>
</evidence>
<reference evidence="2 3" key="1">
    <citation type="submission" date="2019-11" db="EMBL/GenBank/DDBJ databases">
        <title>Characterisation of Fundicoccus ignavus gen. nov. sp. nov., a novel genus of the family Aerococcaceae isolated from bulk tank milk.</title>
        <authorList>
            <person name="Siebert A."/>
            <person name="Huptas C."/>
            <person name="Wenning M."/>
            <person name="Scherer S."/>
            <person name="Doll E.V."/>
        </authorList>
    </citation>
    <scope>NUCLEOTIDE SEQUENCE [LARGE SCALE GENOMIC DNA]</scope>
    <source>
        <strain evidence="2 3">WS4759</strain>
    </source>
</reference>
<accession>A0A6I2GQZ6</accession>
<evidence type="ECO:0000313" key="2">
    <source>
        <dbReference type="EMBL" id="MRI85865.1"/>
    </source>
</evidence>
<dbReference type="PROSITE" id="PS51257">
    <property type="entry name" value="PROKAR_LIPOPROTEIN"/>
    <property type="match status" value="1"/>
</dbReference>
<keyword evidence="3" id="KW-1185">Reference proteome</keyword>